<name>A0A0J1GUB0_9GAMM</name>
<sequence>MNNRYLKARTLARAKHGRQMYGDVPYYVHLEAVSRLASPFGTDAMIVAQLHDVLEDTETSVDELVADFGFVIADAISYISDGKLADRAKRKSQVNQRLANLDINEEAARLALIVKSCDRLANVRASLTSPEAYYQQYQAEHPAFKAAVYRKGLCEAIWWELDTLIERKRSSW</sequence>
<dbReference type="EMBL" id="LDOT01000034">
    <property type="protein sequence ID" value="KLV03320.1"/>
    <property type="molecule type" value="Genomic_DNA"/>
</dbReference>
<keyword evidence="1" id="KW-0378">Hydrolase</keyword>
<dbReference type="PANTHER" id="PTHR46246:SF1">
    <property type="entry name" value="GUANOSINE-3',5'-BIS(DIPHOSPHATE) 3'-PYROPHOSPHOHYDROLASE MESH1"/>
    <property type="match status" value="1"/>
</dbReference>
<evidence type="ECO:0000313" key="1">
    <source>
        <dbReference type="EMBL" id="KLV03320.1"/>
    </source>
</evidence>
<accession>A0A0J1GUB0</accession>
<dbReference type="PANTHER" id="PTHR46246">
    <property type="entry name" value="GUANOSINE-3',5'-BIS(DIPHOSPHATE) 3'-PYROPHOSPHOHYDROLASE MESH1"/>
    <property type="match status" value="1"/>
</dbReference>
<reference evidence="1 2" key="1">
    <citation type="submission" date="2015-05" db="EMBL/GenBank/DDBJ databases">
        <title>Photobacterium galathea sp. nov.</title>
        <authorList>
            <person name="Machado H."/>
            <person name="Gram L."/>
        </authorList>
    </citation>
    <scope>NUCLEOTIDE SEQUENCE [LARGE SCALE GENOMIC DNA]</scope>
    <source>
        <strain evidence="1 2">CGMCC 1.12159</strain>
    </source>
</reference>
<dbReference type="InterPro" id="IPR052194">
    <property type="entry name" value="MESH1"/>
</dbReference>
<organism evidence="1 2">
    <name type="scientific">Photobacterium aquae</name>
    <dbReference type="NCBI Taxonomy" id="1195763"/>
    <lineage>
        <taxon>Bacteria</taxon>
        <taxon>Pseudomonadati</taxon>
        <taxon>Pseudomonadota</taxon>
        <taxon>Gammaproteobacteria</taxon>
        <taxon>Vibrionales</taxon>
        <taxon>Vibrionaceae</taxon>
        <taxon>Photobacterium</taxon>
    </lineage>
</organism>
<dbReference type="AlphaFoldDB" id="A0A0J1GUB0"/>
<evidence type="ECO:0000313" key="2">
    <source>
        <dbReference type="Proteomes" id="UP000036097"/>
    </source>
</evidence>
<dbReference type="STRING" id="1195763.ABT56_19520"/>
<comment type="caution">
    <text evidence="1">The sequence shown here is derived from an EMBL/GenBank/DDBJ whole genome shotgun (WGS) entry which is preliminary data.</text>
</comment>
<dbReference type="Proteomes" id="UP000036097">
    <property type="component" value="Unassembled WGS sequence"/>
</dbReference>
<dbReference type="Gene3D" id="1.10.3210.10">
    <property type="entry name" value="Hypothetical protein af1432"/>
    <property type="match status" value="1"/>
</dbReference>
<dbReference type="GO" id="GO:0008893">
    <property type="term" value="F:guanosine-3',5'-bis(diphosphate) 3'-diphosphatase activity"/>
    <property type="evidence" value="ECO:0007669"/>
    <property type="project" value="TreeGrafter"/>
</dbReference>
<dbReference type="OrthoDB" id="9802385at2"/>
<dbReference type="SUPFAM" id="SSF109604">
    <property type="entry name" value="HD-domain/PDEase-like"/>
    <property type="match status" value="1"/>
</dbReference>
<keyword evidence="2" id="KW-1185">Reference proteome</keyword>
<gene>
    <name evidence="1" type="ORF">ABT56_19520</name>
</gene>
<proteinExistence type="predicted"/>
<dbReference type="PATRIC" id="fig|1195763.3.peg.4179"/>
<protein>
    <submittedName>
        <fullName evidence="1">Phosphohydrolase</fullName>
    </submittedName>
</protein>
<dbReference type="RefSeq" id="WP_047880589.1">
    <property type="nucleotide sequence ID" value="NZ_LDOT01000034.1"/>
</dbReference>